<proteinExistence type="predicted"/>
<dbReference type="EMBL" id="CP108313">
    <property type="protein sequence ID" value="WTW73782.1"/>
    <property type="molecule type" value="Genomic_DNA"/>
</dbReference>
<gene>
    <name evidence="2" type="ORF">OG398_06600</name>
</gene>
<feature type="region of interest" description="Disordered" evidence="1">
    <location>
        <begin position="26"/>
        <end position="68"/>
    </location>
</feature>
<organism evidence="2">
    <name type="scientific">Streptomyces sp. NBC_00008</name>
    <dbReference type="NCBI Taxonomy" id="2903610"/>
    <lineage>
        <taxon>Bacteria</taxon>
        <taxon>Bacillati</taxon>
        <taxon>Actinomycetota</taxon>
        <taxon>Actinomycetes</taxon>
        <taxon>Kitasatosporales</taxon>
        <taxon>Streptomycetaceae</taxon>
        <taxon>Streptomyces</taxon>
    </lineage>
</organism>
<evidence type="ECO:0000313" key="2">
    <source>
        <dbReference type="EMBL" id="WTW73782.1"/>
    </source>
</evidence>
<sequence>MAHGGPIHRYGVLVLAPLVLVACSSGGSPGGEGRSPRATGGATSEPAPDTSSGIEDTGDIEVDPARLPTSRGEALDFIDRVIADPASFGPDVTRRSPYESDPATWPVLGTDCVWEQQKPLSSVLATRSRSFEVPAAAGKGPVRLSAVVTVHRSREGARWEMAESVEETMRCPTQQLQKGELIGSLVAATLPQGDSGQVNSADALTEIGQYRSSTLGGPFPYVWQQAQTLQFTVAVTGKGAKGRTEEELDALTNQAQAAMLLRLKSAVEKQS</sequence>
<evidence type="ECO:0008006" key="3">
    <source>
        <dbReference type="Google" id="ProtNLM"/>
    </source>
</evidence>
<reference evidence="2" key="1">
    <citation type="submission" date="2022-10" db="EMBL/GenBank/DDBJ databases">
        <title>The complete genomes of actinobacterial strains from the NBC collection.</title>
        <authorList>
            <person name="Joergensen T.S."/>
            <person name="Alvarez Arevalo M."/>
            <person name="Sterndorff E.B."/>
            <person name="Faurdal D."/>
            <person name="Vuksanovic O."/>
            <person name="Mourched A.-S."/>
            <person name="Charusanti P."/>
            <person name="Shaw S."/>
            <person name="Blin K."/>
            <person name="Weber T."/>
        </authorList>
    </citation>
    <scope>NUCLEOTIDE SEQUENCE</scope>
    <source>
        <strain evidence="2">NBC_00008</strain>
    </source>
</reference>
<dbReference type="AlphaFoldDB" id="A0AAU2W1M9"/>
<evidence type="ECO:0000256" key="1">
    <source>
        <dbReference type="SAM" id="MobiDB-lite"/>
    </source>
</evidence>
<name>A0AAU2W1M9_9ACTN</name>
<accession>A0AAU2W1M9</accession>
<protein>
    <recommendedName>
        <fullName evidence="3">Lipoprotein</fullName>
    </recommendedName>
</protein>